<proteinExistence type="predicted"/>
<protein>
    <recommendedName>
        <fullName evidence="1">F-box domain-containing protein</fullName>
    </recommendedName>
</protein>
<dbReference type="Proteomes" id="UP000663852">
    <property type="component" value="Unassembled WGS sequence"/>
</dbReference>
<reference evidence="2" key="1">
    <citation type="submission" date="2021-02" db="EMBL/GenBank/DDBJ databases">
        <authorList>
            <person name="Nowell W R."/>
        </authorList>
    </citation>
    <scope>NUCLEOTIDE SEQUENCE</scope>
</reference>
<accession>A0A813RU47</accession>
<dbReference type="AlphaFoldDB" id="A0A813RU47"/>
<evidence type="ECO:0000313" key="4">
    <source>
        <dbReference type="Proteomes" id="UP000663828"/>
    </source>
</evidence>
<evidence type="ECO:0000313" key="2">
    <source>
        <dbReference type="EMBL" id="CAF0786853.1"/>
    </source>
</evidence>
<dbReference type="Gene3D" id="3.80.10.10">
    <property type="entry name" value="Ribonuclease Inhibitor"/>
    <property type="match status" value="1"/>
</dbReference>
<evidence type="ECO:0000313" key="5">
    <source>
        <dbReference type="Proteomes" id="UP000663852"/>
    </source>
</evidence>
<dbReference type="PROSITE" id="PS50181">
    <property type="entry name" value="FBOX"/>
    <property type="match status" value="1"/>
</dbReference>
<name>A0A813RU47_ADIRI</name>
<dbReference type="EMBL" id="CAJNOJ010000011">
    <property type="protein sequence ID" value="CAF0786853.1"/>
    <property type="molecule type" value="Genomic_DNA"/>
</dbReference>
<evidence type="ECO:0000313" key="3">
    <source>
        <dbReference type="EMBL" id="CAF1525862.1"/>
    </source>
</evidence>
<comment type="caution">
    <text evidence="2">The sequence shown here is derived from an EMBL/GenBank/DDBJ whole genome shotgun (WGS) entry which is preliminary data.</text>
</comment>
<organism evidence="2 5">
    <name type="scientific">Adineta ricciae</name>
    <name type="common">Rotifer</name>
    <dbReference type="NCBI Taxonomy" id="249248"/>
    <lineage>
        <taxon>Eukaryota</taxon>
        <taxon>Metazoa</taxon>
        <taxon>Spiralia</taxon>
        <taxon>Gnathifera</taxon>
        <taxon>Rotifera</taxon>
        <taxon>Eurotatoria</taxon>
        <taxon>Bdelloidea</taxon>
        <taxon>Adinetida</taxon>
        <taxon>Adinetidae</taxon>
        <taxon>Adineta</taxon>
    </lineage>
</organism>
<sequence>MSSMLEGLPNELFILIFTYLNNIDIIYSFYRLNHRFTSLIRTLDRIHIDFSTRPLSKTQLIYILNQLRSLNIHSIRISTRYSIDFISFFVGYLPPSQFTHLRSLAFQDADRTTIEKLIHNYPHLTYLSIESSTWRSIPRHCFPYFPNLTHCHLPTLSYFHHCYPQLTNLRLDHCTTDDLLHLNTIAPNLHSLTLTLQRTTTIPPAVHFPERLHTLKLILRSVLFTEFERLVKTNEHIETLIVSFSNTEHEVHCFDRYLFGDHWSSLNTHFNNLQFNIIVHQTSEAFSIEDLLSNFHWYNKRIHCQTLDDTNGYHIFSLPFIDELYRINCGTYDQSVFNNNDFHRVNHLHVTMTHYRTQEFLRISSKFAFQNVQILTVVGSSVSSDLVSFVGMLMDNSPLRTLELRLASSSNDSREFFNKLVFHMPIAIEMLTLNMISTRFLFDLLDNNARLLSHVKRLSCLVKNCDEFDSLILLLLEVFHEKSLIYLSISLENPSKSSNLISGWLLKTSYLKKARIKCSDRQCIIWI</sequence>
<dbReference type="InterPro" id="IPR001810">
    <property type="entry name" value="F-box_dom"/>
</dbReference>
<keyword evidence="4" id="KW-1185">Reference proteome</keyword>
<dbReference type="InterPro" id="IPR032675">
    <property type="entry name" value="LRR_dom_sf"/>
</dbReference>
<gene>
    <name evidence="2" type="ORF">EDS130_LOCUS4133</name>
    <name evidence="3" type="ORF">XAT740_LOCUS41103</name>
</gene>
<evidence type="ECO:0000259" key="1">
    <source>
        <dbReference type="PROSITE" id="PS50181"/>
    </source>
</evidence>
<feature type="domain" description="F-box" evidence="1">
    <location>
        <begin position="2"/>
        <end position="50"/>
    </location>
</feature>
<dbReference type="Proteomes" id="UP000663828">
    <property type="component" value="Unassembled WGS sequence"/>
</dbReference>
<dbReference type="OrthoDB" id="10013349at2759"/>
<dbReference type="EMBL" id="CAJNOR010004761">
    <property type="protein sequence ID" value="CAF1525862.1"/>
    <property type="molecule type" value="Genomic_DNA"/>
</dbReference>
<dbReference type="SUPFAM" id="SSF52047">
    <property type="entry name" value="RNI-like"/>
    <property type="match status" value="1"/>
</dbReference>